<dbReference type="InterPro" id="IPR050109">
    <property type="entry name" value="HTH-type_TetR-like_transc_reg"/>
</dbReference>
<feature type="region of interest" description="Disordered" evidence="5">
    <location>
        <begin position="1"/>
        <end position="23"/>
    </location>
</feature>
<keyword evidence="3" id="KW-0804">Transcription</keyword>
<keyword evidence="8" id="KW-1185">Reference proteome</keyword>
<evidence type="ECO:0000256" key="1">
    <source>
        <dbReference type="ARBA" id="ARBA00023015"/>
    </source>
</evidence>
<feature type="domain" description="HTH tetR-type" evidence="6">
    <location>
        <begin position="27"/>
        <end position="87"/>
    </location>
</feature>
<evidence type="ECO:0000259" key="6">
    <source>
        <dbReference type="PROSITE" id="PS50977"/>
    </source>
</evidence>
<dbReference type="Gene3D" id="1.10.357.10">
    <property type="entry name" value="Tetracycline Repressor, domain 2"/>
    <property type="match status" value="1"/>
</dbReference>
<name>A0A941DMK3_9BURK</name>
<accession>A0A941DMK3</accession>
<dbReference type="AlphaFoldDB" id="A0A941DMK3"/>
<organism evidence="7 8">
    <name type="scientific">Undibacterium luofuense</name>
    <dbReference type="NCBI Taxonomy" id="2828733"/>
    <lineage>
        <taxon>Bacteria</taxon>
        <taxon>Pseudomonadati</taxon>
        <taxon>Pseudomonadota</taxon>
        <taxon>Betaproteobacteria</taxon>
        <taxon>Burkholderiales</taxon>
        <taxon>Oxalobacteraceae</taxon>
        <taxon>Undibacterium</taxon>
    </lineage>
</organism>
<proteinExistence type="predicted"/>
<evidence type="ECO:0000313" key="7">
    <source>
        <dbReference type="EMBL" id="MBR7783643.1"/>
    </source>
</evidence>
<dbReference type="InterPro" id="IPR009057">
    <property type="entry name" value="Homeodomain-like_sf"/>
</dbReference>
<reference evidence="7" key="1">
    <citation type="submission" date="2021-04" db="EMBL/GenBank/DDBJ databases">
        <title>novel species isolated from subtropical streams in China.</title>
        <authorList>
            <person name="Lu H."/>
        </authorList>
    </citation>
    <scope>NUCLEOTIDE SEQUENCE</scope>
    <source>
        <strain evidence="7">LFS511W</strain>
    </source>
</reference>
<evidence type="ECO:0000256" key="2">
    <source>
        <dbReference type="ARBA" id="ARBA00023125"/>
    </source>
</evidence>
<evidence type="ECO:0000256" key="5">
    <source>
        <dbReference type="SAM" id="MobiDB-lite"/>
    </source>
</evidence>
<dbReference type="PANTHER" id="PTHR30055">
    <property type="entry name" value="HTH-TYPE TRANSCRIPTIONAL REGULATOR RUTR"/>
    <property type="match status" value="1"/>
</dbReference>
<dbReference type="PRINTS" id="PR00455">
    <property type="entry name" value="HTHTETR"/>
</dbReference>
<dbReference type="InterPro" id="IPR001647">
    <property type="entry name" value="HTH_TetR"/>
</dbReference>
<keyword evidence="2 4" id="KW-0238">DNA-binding</keyword>
<dbReference type="GO" id="GO:0003700">
    <property type="term" value="F:DNA-binding transcription factor activity"/>
    <property type="evidence" value="ECO:0007669"/>
    <property type="project" value="TreeGrafter"/>
</dbReference>
<evidence type="ECO:0000256" key="4">
    <source>
        <dbReference type="PROSITE-ProRule" id="PRU00335"/>
    </source>
</evidence>
<gene>
    <name evidence="7" type="ORF">KDM89_15970</name>
</gene>
<keyword evidence="1" id="KW-0805">Transcription regulation</keyword>
<protein>
    <submittedName>
        <fullName evidence="7">Helix-turn-helix transcriptional regulator</fullName>
    </submittedName>
</protein>
<feature type="DNA-binding region" description="H-T-H motif" evidence="4">
    <location>
        <begin position="50"/>
        <end position="69"/>
    </location>
</feature>
<evidence type="ECO:0000256" key="3">
    <source>
        <dbReference type="ARBA" id="ARBA00023163"/>
    </source>
</evidence>
<dbReference type="Pfam" id="PF00440">
    <property type="entry name" value="TetR_N"/>
    <property type="match status" value="1"/>
</dbReference>
<dbReference type="RefSeq" id="WP_212688914.1">
    <property type="nucleotide sequence ID" value="NZ_JAGSPN010000013.1"/>
</dbReference>
<dbReference type="PROSITE" id="PS50977">
    <property type="entry name" value="HTH_TETR_2"/>
    <property type="match status" value="1"/>
</dbReference>
<dbReference type="GO" id="GO:0000976">
    <property type="term" value="F:transcription cis-regulatory region binding"/>
    <property type="evidence" value="ECO:0007669"/>
    <property type="project" value="TreeGrafter"/>
</dbReference>
<dbReference type="Proteomes" id="UP000680067">
    <property type="component" value="Unassembled WGS sequence"/>
</dbReference>
<dbReference type="PANTHER" id="PTHR30055:SF234">
    <property type="entry name" value="HTH-TYPE TRANSCRIPTIONAL REGULATOR BETI"/>
    <property type="match status" value="1"/>
</dbReference>
<dbReference type="SUPFAM" id="SSF46689">
    <property type="entry name" value="Homeodomain-like"/>
    <property type="match status" value="1"/>
</dbReference>
<dbReference type="EMBL" id="JAGSPN010000013">
    <property type="protein sequence ID" value="MBR7783643.1"/>
    <property type="molecule type" value="Genomic_DNA"/>
</dbReference>
<evidence type="ECO:0000313" key="8">
    <source>
        <dbReference type="Proteomes" id="UP000680067"/>
    </source>
</evidence>
<sequence length="207" mass="22135">MAADKASATPEKPRLQARKQPLQSRSAATVGVILEAAARILEERGLTGLNTNLVAQRAGVSIGSLYQYFPGKEALLAALIRDARAGLLEAVQQICTQGGLLSTQLRVLIRAAVHHQLHRPQLMRHLEYAELMLPLDQESAALNDALLNALQGVLMAHAVQEAEVTARDLIAISRGMIDSAGLAGESDAATLENRVWRAVSGYLSCAV</sequence>
<comment type="caution">
    <text evidence="7">The sequence shown here is derived from an EMBL/GenBank/DDBJ whole genome shotgun (WGS) entry which is preliminary data.</text>
</comment>